<dbReference type="Pfam" id="PF01642">
    <property type="entry name" value="MM_CoA_mutase"/>
    <property type="match status" value="1"/>
</dbReference>
<dbReference type="Gene3D" id="3.20.20.240">
    <property type="entry name" value="Methylmalonyl-CoA mutase"/>
    <property type="match status" value="1"/>
</dbReference>
<feature type="domain" description="Methylmalonyl-CoA mutase alpha/beta chain catalytic" evidence="6">
    <location>
        <begin position="64"/>
        <end position="450"/>
    </location>
</feature>
<gene>
    <name evidence="7" type="ORF">QWZ18_16835</name>
</gene>
<comment type="similarity">
    <text evidence="2">Belongs to the methylmalonyl-CoA mutase family.</text>
</comment>
<dbReference type="EMBL" id="JAUFPT010000058">
    <property type="protein sequence ID" value="MDN3572284.1"/>
    <property type="molecule type" value="Genomic_DNA"/>
</dbReference>
<reference evidence="8" key="1">
    <citation type="journal article" date="2019" name="Int. J. Syst. Evol. Microbiol.">
        <title>The Global Catalogue of Microorganisms (GCM) 10K type strain sequencing project: providing services to taxonomists for standard genome sequencing and annotation.</title>
        <authorList>
            <consortium name="The Broad Institute Genomics Platform"/>
            <consortium name="The Broad Institute Genome Sequencing Center for Infectious Disease"/>
            <person name="Wu L."/>
            <person name="Ma J."/>
        </authorList>
    </citation>
    <scope>NUCLEOTIDE SEQUENCE [LARGE SCALE GENOMIC DNA]</scope>
    <source>
        <strain evidence="8">CECT 7806</strain>
    </source>
</reference>
<comment type="caution">
    <text evidence="7">The sequence shown here is derived from an EMBL/GenBank/DDBJ whole genome shotgun (WGS) entry which is preliminary data.</text>
</comment>
<evidence type="ECO:0000256" key="1">
    <source>
        <dbReference type="ARBA" id="ARBA00001922"/>
    </source>
</evidence>
<evidence type="ECO:0000256" key="3">
    <source>
        <dbReference type="ARBA" id="ARBA00022628"/>
    </source>
</evidence>
<accession>A0ABT8AR21</accession>
<name>A0ABT8AR21_9HYPH</name>
<dbReference type="CDD" id="cd03677">
    <property type="entry name" value="MM_CoA_mutase_beta"/>
    <property type="match status" value="1"/>
</dbReference>
<evidence type="ECO:0000256" key="4">
    <source>
        <dbReference type="ARBA" id="ARBA00023235"/>
    </source>
</evidence>
<evidence type="ECO:0000313" key="8">
    <source>
        <dbReference type="Proteomes" id="UP001244297"/>
    </source>
</evidence>
<evidence type="ECO:0000256" key="5">
    <source>
        <dbReference type="ARBA" id="ARBA00023285"/>
    </source>
</evidence>
<keyword evidence="3" id="KW-0846">Cobalamin</keyword>
<keyword evidence="4" id="KW-0413">Isomerase</keyword>
<organism evidence="7 8">
    <name type="scientific">Methylobacterium longum</name>
    <dbReference type="NCBI Taxonomy" id="767694"/>
    <lineage>
        <taxon>Bacteria</taxon>
        <taxon>Pseudomonadati</taxon>
        <taxon>Pseudomonadota</taxon>
        <taxon>Alphaproteobacteria</taxon>
        <taxon>Hyphomicrobiales</taxon>
        <taxon>Methylobacteriaceae</taxon>
        <taxon>Methylobacterium</taxon>
    </lineage>
</organism>
<dbReference type="RefSeq" id="WP_238285187.1">
    <property type="nucleotide sequence ID" value="NZ_BPQS01000002.1"/>
</dbReference>
<dbReference type="SUPFAM" id="SSF52242">
    <property type="entry name" value="Cobalamin (vitamin B12)-binding domain"/>
    <property type="match status" value="1"/>
</dbReference>
<keyword evidence="8" id="KW-1185">Reference proteome</keyword>
<evidence type="ECO:0000259" key="6">
    <source>
        <dbReference type="Pfam" id="PF01642"/>
    </source>
</evidence>
<sequence>MEDRPLADLFEPADRARWLGLVEGVLKGADFEKRLVSRTADGLRIEPLYGSAEPAAQPVRAPGPWRIAQRVDHPDLSTANAQAMTDLEGGADALVLALAGARGARGYGLTVATVEDLDAALKGVMLPLIALRLDAGGDGLGAARLVRALAERRGEDLSSYDLDLGIDPVGVLAASGSLGAVWSEIAPRLAETAAELEAAGFTGRAFLADGRPYHEGGAGEAAELGAVLATAVTYLRALEAAGHDLASARDRIAVLLAADADEFVTVAKFRAMRRLWARIEQACGLDPKPLRLHAETAWRMMTKRDPFVNILRTGMAAAAAGMGGADSVAILPYTQALGLPDSFARRVARNSQIVLIEESHLARVSDPAAGSGGFEALTAEIAEAAWASFQAIEAEGGIVASLSVGKLQRRIEQTREARAKAVASRREALTGASEFPNLAEKPVAVLDVAPVTAPRGANFGAGSAVACDALPSQRLAEPYEALRDASDAYLAKTGRRPSVFLANLGPVAAFNARATFAANAFAAGGIAALSNDGFDDPAALAEAYKASGATLACICSTDALYAEHAAGAAEALAKAGAGTIYLAGKPRDGAEALQQAGVSAFLHVGCDMLALLDAALRAAMRAPVPPQAA</sequence>
<dbReference type="InterPro" id="IPR016176">
    <property type="entry name" value="Cbl-dep_enz_cat"/>
</dbReference>
<dbReference type="PANTHER" id="PTHR48101:SF4">
    <property type="entry name" value="METHYLMALONYL-COA MUTASE, MITOCHONDRIAL"/>
    <property type="match status" value="1"/>
</dbReference>
<keyword evidence="5" id="KW-0170">Cobalt</keyword>
<dbReference type="PANTHER" id="PTHR48101">
    <property type="entry name" value="METHYLMALONYL-COA MUTASE, MITOCHONDRIAL-RELATED"/>
    <property type="match status" value="1"/>
</dbReference>
<protein>
    <submittedName>
        <fullName evidence="7">Methylmalonyl-CoA mutase subunit beta</fullName>
    </submittedName>
</protein>
<proteinExistence type="inferred from homology"/>
<comment type="cofactor">
    <cofactor evidence="1">
        <name>adenosylcob(III)alamin</name>
        <dbReference type="ChEBI" id="CHEBI:18408"/>
    </cofactor>
</comment>
<dbReference type="Gene3D" id="3.40.50.280">
    <property type="entry name" value="Cobalamin-binding domain"/>
    <property type="match status" value="1"/>
</dbReference>
<dbReference type="Proteomes" id="UP001244297">
    <property type="component" value="Unassembled WGS sequence"/>
</dbReference>
<evidence type="ECO:0000256" key="2">
    <source>
        <dbReference type="ARBA" id="ARBA00008465"/>
    </source>
</evidence>
<dbReference type="InterPro" id="IPR036724">
    <property type="entry name" value="Cobalamin-bd_sf"/>
</dbReference>
<dbReference type="InterPro" id="IPR006099">
    <property type="entry name" value="MeMalonylCoA_mutase_a/b_cat"/>
</dbReference>
<evidence type="ECO:0000313" key="7">
    <source>
        <dbReference type="EMBL" id="MDN3572284.1"/>
    </source>
</evidence>
<dbReference type="SUPFAM" id="SSF51703">
    <property type="entry name" value="Cobalamin (vitamin B12)-dependent enzymes"/>
    <property type="match status" value="1"/>
</dbReference>